<dbReference type="Proteomes" id="UP000050761">
    <property type="component" value="Unassembled WGS sequence"/>
</dbReference>
<dbReference type="GO" id="GO:0030261">
    <property type="term" value="P:chromosome condensation"/>
    <property type="evidence" value="ECO:0007669"/>
    <property type="project" value="TreeGrafter"/>
</dbReference>
<feature type="region of interest" description="Disordered" evidence="8">
    <location>
        <begin position="1"/>
        <end position="30"/>
    </location>
</feature>
<dbReference type="Pfam" id="PF00538">
    <property type="entry name" value="Linker_histone"/>
    <property type="match status" value="1"/>
</dbReference>
<keyword evidence="6 7" id="KW-0539">Nucleus</keyword>
<comment type="subcellular location">
    <subcellularLocation>
        <location evidence="2">Chromosome</location>
    </subcellularLocation>
    <subcellularLocation>
        <location evidence="1 7">Nucleus</location>
    </subcellularLocation>
</comment>
<dbReference type="CDD" id="cd00073">
    <property type="entry name" value="H15"/>
    <property type="match status" value="1"/>
</dbReference>
<feature type="compositionally biased region" description="Low complexity" evidence="8">
    <location>
        <begin position="1"/>
        <end position="13"/>
    </location>
</feature>
<dbReference type="InterPro" id="IPR005819">
    <property type="entry name" value="H1/H5"/>
</dbReference>
<dbReference type="PANTHER" id="PTHR11467:SF36">
    <property type="entry name" value="HISTONE 24-RELATED"/>
    <property type="match status" value="1"/>
</dbReference>
<evidence type="ECO:0000313" key="10">
    <source>
        <dbReference type="EMBL" id="VDP00902.1"/>
    </source>
</evidence>
<dbReference type="SMART" id="SM00526">
    <property type="entry name" value="H15"/>
    <property type="match status" value="1"/>
</dbReference>
<keyword evidence="4" id="KW-0007">Acetylation</keyword>
<reference evidence="10 11" key="1">
    <citation type="submission" date="2018-11" db="EMBL/GenBank/DDBJ databases">
        <authorList>
            <consortium name="Pathogen Informatics"/>
        </authorList>
    </citation>
    <scope>NUCLEOTIDE SEQUENCE [LARGE SCALE GENOMIC DNA]</scope>
</reference>
<evidence type="ECO:0000256" key="4">
    <source>
        <dbReference type="ARBA" id="ARBA00022990"/>
    </source>
</evidence>
<dbReference type="PRINTS" id="PR00624">
    <property type="entry name" value="HISTONEH5"/>
</dbReference>
<proteinExistence type="inferred from homology"/>
<dbReference type="InterPro" id="IPR036388">
    <property type="entry name" value="WH-like_DNA-bd_sf"/>
</dbReference>
<gene>
    <name evidence="10" type="ORF">HPBE_LOCUS14822</name>
</gene>
<evidence type="ECO:0000256" key="7">
    <source>
        <dbReference type="RuleBase" id="RU003894"/>
    </source>
</evidence>
<evidence type="ECO:0000256" key="5">
    <source>
        <dbReference type="ARBA" id="ARBA00023125"/>
    </source>
</evidence>
<dbReference type="GO" id="GO:0005634">
    <property type="term" value="C:nucleus"/>
    <property type="evidence" value="ECO:0007669"/>
    <property type="project" value="UniProtKB-SubCell"/>
</dbReference>
<dbReference type="SUPFAM" id="SSF46785">
    <property type="entry name" value="Winged helix' DNA-binding domain"/>
    <property type="match status" value="1"/>
</dbReference>
<dbReference type="GO" id="GO:0030527">
    <property type="term" value="F:structural constituent of chromatin"/>
    <property type="evidence" value="ECO:0007669"/>
    <property type="project" value="InterPro"/>
</dbReference>
<dbReference type="FunFam" id="1.10.10.10:FF:000140">
    <property type="entry name" value="Histone H1.0"/>
    <property type="match status" value="1"/>
</dbReference>
<dbReference type="GO" id="GO:0045910">
    <property type="term" value="P:negative regulation of DNA recombination"/>
    <property type="evidence" value="ECO:0007669"/>
    <property type="project" value="TreeGrafter"/>
</dbReference>
<dbReference type="OrthoDB" id="1110759at2759"/>
<sequence>MSDAAPAIAPSSAKKTKASKPKGEKKAKVAPTHPVYAAMVKAAIKELKDRKGASKQAISKFICQKYKLVDDKKVNARLRTALKRGVATGVLSQATGSGAAGRFRIAEKTAAAPKVTIAKKPKVAKSPKKAAAKPKAAKSPKKAKAAKKPKSPKKAVAKKPKAAKSPKKPAAKKAAKKPAAKKATKA</sequence>
<dbReference type="GO" id="GO:0006334">
    <property type="term" value="P:nucleosome assembly"/>
    <property type="evidence" value="ECO:0007669"/>
    <property type="project" value="InterPro"/>
</dbReference>
<dbReference type="InterPro" id="IPR036390">
    <property type="entry name" value="WH_DNA-bd_sf"/>
</dbReference>
<keyword evidence="5 7" id="KW-0238">DNA-binding</keyword>
<keyword evidence="11" id="KW-1185">Reference proteome</keyword>
<dbReference type="GO" id="GO:0031492">
    <property type="term" value="F:nucleosomal DNA binding"/>
    <property type="evidence" value="ECO:0007669"/>
    <property type="project" value="TreeGrafter"/>
</dbReference>
<keyword evidence="3 7" id="KW-0158">Chromosome</keyword>
<dbReference type="PANTHER" id="PTHR11467">
    <property type="entry name" value="HISTONE H1"/>
    <property type="match status" value="1"/>
</dbReference>
<evidence type="ECO:0000313" key="11">
    <source>
        <dbReference type="Proteomes" id="UP000050761"/>
    </source>
</evidence>
<evidence type="ECO:0000313" key="12">
    <source>
        <dbReference type="WBParaSite" id="HPBE_0001482101-mRNA-1"/>
    </source>
</evidence>
<evidence type="ECO:0000256" key="8">
    <source>
        <dbReference type="SAM" id="MobiDB-lite"/>
    </source>
</evidence>
<dbReference type="AlphaFoldDB" id="A0A183G104"/>
<accession>A0A183G104</accession>
<dbReference type="GO" id="GO:0003690">
    <property type="term" value="F:double-stranded DNA binding"/>
    <property type="evidence" value="ECO:0007669"/>
    <property type="project" value="TreeGrafter"/>
</dbReference>
<evidence type="ECO:0000256" key="3">
    <source>
        <dbReference type="ARBA" id="ARBA00022454"/>
    </source>
</evidence>
<evidence type="ECO:0000256" key="1">
    <source>
        <dbReference type="ARBA" id="ARBA00004123"/>
    </source>
</evidence>
<dbReference type="PROSITE" id="PS51504">
    <property type="entry name" value="H15"/>
    <property type="match status" value="1"/>
</dbReference>
<organism evidence="11 12">
    <name type="scientific">Heligmosomoides polygyrus</name>
    <name type="common">Parasitic roundworm</name>
    <dbReference type="NCBI Taxonomy" id="6339"/>
    <lineage>
        <taxon>Eukaryota</taxon>
        <taxon>Metazoa</taxon>
        <taxon>Ecdysozoa</taxon>
        <taxon>Nematoda</taxon>
        <taxon>Chromadorea</taxon>
        <taxon>Rhabditida</taxon>
        <taxon>Rhabditina</taxon>
        <taxon>Rhabditomorpha</taxon>
        <taxon>Strongyloidea</taxon>
        <taxon>Heligmosomidae</taxon>
        <taxon>Heligmosomoides</taxon>
    </lineage>
</organism>
<dbReference type="InterPro" id="IPR005818">
    <property type="entry name" value="Histone_H1/H5_H15"/>
</dbReference>
<evidence type="ECO:0000259" key="9">
    <source>
        <dbReference type="PROSITE" id="PS51504"/>
    </source>
</evidence>
<name>A0A183G104_HELPZ</name>
<dbReference type="GO" id="GO:0000786">
    <property type="term" value="C:nucleosome"/>
    <property type="evidence" value="ECO:0007669"/>
    <property type="project" value="InterPro"/>
</dbReference>
<dbReference type="Gene3D" id="1.10.10.10">
    <property type="entry name" value="Winged helix-like DNA-binding domain superfamily/Winged helix DNA-binding domain"/>
    <property type="match status" value="1"/>
</dbReference>
<accession>A0A3P7ZKN0</accession>
<dbReference type="EMBL" id="UZAH01028551">
    <property type="protein sequence ID" value="VDP00902.1"/>
    <property type="molecule type" value="Genomic_DNA"/>
</dbReference>
<feature type="domain" description="H15" evidence="9">
    <location>
        <begin position="32"/>
        <end position="107"/>
    </location>
</feature>
<evidence type="ECO:0000256" key="2">
    <source>
        <dbReference type="ARBA" id="ARBA00004286"/>
    </source>
</evidence>
<protein>
    <submittedName>
        <fullName evidence="12">H15 domain-containing protein</fullName>
    </submittedName>
</protein>
<feature type="region of interest" description="Disordered" evidence="8">
    <location>
        <begin position="117"/>
        <end position="186"/>
    </location>
</feature>
<evidence type="ECO:0000256" key="6">
    <source>
        <dbReference type="ARBA" id="ARBA00023242"/>
    </source>
</evidence>
<dbReference type="WBParaSite" id="HPBE_0001482101-mRNA-1">
    <property type="protein sequence ID" value="HPBE_0001482101-mRNA-1"/>
    <property type="gene ID" value="HPBE_0001482101"/>
</dbReference>
<comment type="similarity">
    <text evidence="7">Belongs to the histone H1/H5 family.</text>
</comment>
<reference evidence="12" key="2">
    <citation type="submission" date="2019-09" db="UniProtKB">
        <authorList>
            <consortium name="WormBaseParasite"/>
        </authorList>
    </citation>
    <scope>IDENTIFICATION</scope>
</reference>